<dbReference type="InterPro" id="IPR013612">
    <property type="entry name" value="AA_permease_N"/>
</dbReference>
<protein>
    <recommendedName>
        <fullName evidence="3">Amino acid permease N-terminal domain-containing protein</fullName>
    </recommendedName>
</protein>
<evidence type="ECO:0000256" key="1">
    <source>
        <dbReference type="ARBA" id="ARBA00004651"/>
    </source>
</evidence>
<feature type="domain" description="Amino acid permease N-terminal" evidence="3">
    <location>
        <begin position="34"/>
        <end position="68"/>
    </location>
</feature>
<dbReference type="AlphaFoldDB" id="A0A671P6G5"/>
<evidence type="ECO:0000256" key="2">
    <source>
        <dbReference type="ARBA" id="ARBA00022448"/>
    </source>
</evidence>
<keyword evidence="2" id="KW-0813">Transport</keyword>
<evidence type="ECO:0000259" key="3">
    <source>
        <dbReference type="Pfam" id="PF08403"/>
    </source>
</evidence>
<name>A0A671P6G5_9TELE</name>
<reference evidence="4" key="1">
    <citation type="submission" date="2025-08" db="UniProtKB">
        <authorList>
            <consortium name="Ensembl"/>
        </authorList>
    </citation>
    <scope>IDENTIFICATION</scope>
</reference>
<accession>A0A671P6G5</accession>
<dbReference type="Ensembl" id="ENSSANT00000056383.1">
    <property type="protein sequence ID" value="ENSSANP00000053026.1"/>
    <property type="gene ID" value="ENSSANG00000026546.1"/>
</dbReference>
<organism evidence="4 5">
    <name type="scientific">Sinocyclocheilus anshuiensis</name>
    <dbReference type="NCBI Taxonomy" id="1608454"/>
    <lineage>
        <taxon>Eukaryota</taxon>
        <taxon>Metazoa</taxon>
        <taxon>Chordata</taxon>
        <taxon>Craniata</taxon>
        <taxon>Vertebrata</taxon>
        <taxon>Euteleostomi</taxon>
        <taxon>Actinopterygii</taxon>
        <taxon>Neopterygii</taxon>
        <taxon>Teleostei</taxon>
        <taxon>Ostariophysi</taxon>
        <taxon>Cypriniformes</taxon>
        <taxon>Cyprinidae</taxon>
        <taxon>Cyprininae</taxon>
        <taxon>Sinocyclocheilus</taxon>
    </lineage>
</organism>
<dbReference type="GO" id="GO:0005886">
    <property type="term" value="C:plasma membrane"/>
    <property type="evidence" value="ECO:0007669"/>
    <property type="project" value="UniProtKB-SubCell"/>
</dbReference>
<sequence>MENPVFERSKDDPPQYEETSFCGNGFNNGERRAVRPSVVSAFGHNTLDGVPNVDFYRNAASISGHRAVMTFSTGAARCFPEGESHLKLCVFIYLENISMYIHLSSCILYKYIQYINKIFFLNIYMRLYLYIHNKYTQYTYI</sequence>
<proteinExistence type="predicted"/>
<keyword evidence="5" id="KW-1185">Reference proteome</keyword>
<comment type="subcellular location">
    <subcellularLocation>
        <location evidence="1">Cell membrane</location>
        <topology evidence="1">Multi-pass membrane protein</topology>
    </subcellularLocation>
</comment>
<dbReference type="Pfam" id="PF08403">
    <property type="entry name" value="AA_permease_N"/>
    <property type="match status" value="1"/>
</dbReference>
<reference evidence="4" key="2">
    <citation type="submission" date="2025-09" db="UniProtKB">
        <authorList>
            <consortium name="Ensembl"/>
        </authorList>
    </citation>
    <scope>IDENTIFICATION</scope>
</reference>
<evidence type="ECO:0000313" key="5">
    <source>
        <dbReference type="Proteomes" id="UP000472260"/>
    </source>
</evidence>
<dbReference type="Proteomes" id="UP000472260">
    <property type="component" value="Unassembled WGS sequence"/>
</dbReference>
<evidence type="ECO:0000313" key="4">
    <source>
        <dbReference type="Ensembl" id="ENSSANP00000053026.1"/>
    </source>
</evidence>